<dbReference type="InterPro" id="IPR028087">
    <property type="entry name" value="Tad_N"/>
</dbReference>
<dbReference type="SUPFAM" id="SSF53300">
    <property type="entry name" value="vWA-like"/>
    <property type="match status" value="1"/>
</dbReference>
<dbReference type="EMBL" id="JAEQNC010000013">
    <property type="protein sequence ID" value="MBL0374433.1"/>
    <property type="molecule type" value="Genomic_DNA"/>
</dbReference>
<dbReference type="Gene3D" id="3.40.50.410">
    <property type="entry name" value="von Willebrand factor, type A domain"/>
    <property type="match status" value="1"/>
</dbReference>
<keyword evidence="1" id="KW-1133">Transmembrane helix</keyword>
<keyword evidence="1" id="KW-0812">Transmembrane</keyword>
<proteinExistence type="predicted"/>
<dbReference type="InterPro" id="IPR002035">
    <property type="entry name" value="VWF_A"/>
</dbReference>
<comment type="caution">
    <text evidence="3">The sequence shown here is derived from an EMBL/GenBank/DDBJ whole genome shotgun (WGS) entry which is preliminary data.</text>
</comment>
<dbReference type="InterPro" id="IPR036465">
    <property type="entry name" value="vWFA_dom_sf"/>
</dbReference>
<dbReference type="Pfam" id="PF13400">
    <property type="entry name" value="Tad"/>
    <property type="match status" value="1"/>
</dbReference>
<dbReference type="RefSeq" id="WP_201662835.1">
    <property type="nucleotide sequence ID" value="NZ_JAEQNC010000013.1"/>
</dbReference>
<gene>
    <name evidence="3" type="ORF">JJB09_20680</name>
</gene>
<keyword evidence="1" id="KW-0472">Membrane</keyword>
<name>A0A936YRQ1_9HYPH</name>
<organism evidence="3 4">
    <name type="scientific">Rhizobium setariae</name>
    <dbReference type="NCBI Taxonomy" id="2801340"/>
    <lineage>
        <taxon>Bacteria</taxon>
        <taxon>Pseudomonadati</taxon>
        <taxon>Pseudomonadota</taxon>
        <taxon>Alphaproteobacteria</taxon>
        <taxon>Hyphomicrobiales</taxon>
        <taxon>Rhizobiaceae</taxon>
        <taxon>Rhizobium/Agrobacterium group</taxon>
        <taxon>Rhizobium</taxon>
    </lineage>
</organism>
<dbReference type="Pfam" id="PF00092">
    <property type="entry name" value="VWA"/>
    <property type="match status" value="1"/>
</dbReference>
<dbReference type="AlphaFoldDB" id="A0A936YRQ1"/>
<dbReference type="PROSITE" id="PS50234">
    <property type="entry name" value="VWFA"/>
    <property type="match status" value="1"/>
</dbReference>
<dbReference type="Proteomes" id="UP000633219">
    <property type="component" value="Unassembled WGS sequence"/>
</dbReference>
<evidence type="ECO:0000313" key="3">
    <source>
        <dbReference type="EMBL" id="MBL0374433.1"/>
    </source>
</evidence>
<feature type="domain" description="VWFA" evidence="2">
    <location>
        <begin position="151"/>
        <end position="364"/>
    </location>
</feature>
<protein>
    <submittedName>
        <fullName evidence="3">VWA domain-containing protein</fullName>
    </submittedName>
</protein>
<accession>A0A936YRQ1</accession>
<evidence type="ECO:0000256" key="1">
    <source>
        <dbReference type="SAM" id="Phobius"/>
    </source>
</evidence>
<sequence>MSSLGRRLKALANDRSGNFALTFALVSVPLLVAVGCSFDYVRAMNTHRKMQSDLDAALVAAVNKVGVKDEKALKTEINTWLEAEAETKGIYVLNTDAVAIDATNATIKASVRATVPTTLLKIVGINTVPVAVEAAVLGGKTTTTVTHSAFSMYLVLDRSGSMDEDTNTTYTTTCYKKESTKSGPYTCTKKYTKMEALKLAVGSLTTQLTNADPEVKYVRLGAVSYNDKMQPPTPLAWGTSGTTTYVNALTPKDRTNSGGAFKMAYDSLVAPSENTAHMNKNGNNAPSKYIIFMTDGENNENGADTLTKEYCDKARNANPQVRVYTIAFMAPTAGQNLLRYCATNPEDYFPAESTGQLVNAFQVIGQTSAKTLLRLTQ</sequence>
<evidence type="ECO:0000313" key="4">
    <source>
        <dbReference type="Proteomes" id="UP000633219"/>
    </source>
</evidence>
<feature type="transmembrane region" description="Helical" evidence="1">
    <location>
        <begin position="20"/>
        <end position="41"/>
    </location>
</feature>
<reference evidence="3" key="1">
    <citation type="submission" date="2021-01" db="EMBL/GenBank/DDBJ databases">
        <title>Rhizobium sp. strain KVB221 16S ribosomal RNA gene Genome sequencing and assembly.</title>
        <authorList>
            <person name="Kang M."/>
        </authorList>
    </citation>
    <scope>NUCLEOTIDE SEQUENCE</scope>
    <source>
        <strain evidence="3">KVB221</strain>
    </source>
</reference>
<evidence type="ECO:0000259" key="2">
    <source>
        <dbReference type="PROSITE" id="PS50234"/>
    </source>
</evidence>
<dbReference type="CDD" id="cd00198">
    <property type="entry name" value="vWFA"/>
    <property type="match status" value="1"/>
</dbReference>
<dbReference type="SMART" id="SM00327">
    <property type="entry name" value="VWA"/>
    <property type="match status" value="1"/>
</dbReference>
<keyword evidence="4" id="KW-1185">Reference proteome</keyword>